<evidence type="ECO:0000256" key="4">
    <source>
        <dbReference type="ARBA" id="ARBA00023136"/>
    </source>
</evidence>
<evidence type="ECO:0000313" key="8">
    <source>
        <dbReference type="Proteomes" id="UP000515947"/>
    </source>
</evidence>
<evidence type="ECO:0000256" key="5">
    <source>
        <dbReference type="SAM" id="MobiDB-lite"/>
    </source>
</evidence>
<dbReference type="Pfam" id="PF01566">
    <property type="entry name" value="Nramp"/>
    <property type="match status" value="1"/>
</dbReference>
<feature type="transmembrane region" description="Helical" evidence="6">
    <location>
        <begin position="377"/>
        <end position="401"/>
    </location>
</feature>
<evidence type="ECO:0000256" key="2">
    <source>
        <dbReference type="ARBA" id="ARBA00022692"/>
    </source>
</evidence>
<feature type="transmembrane region" description="Helical" evidence="6">
    <location>
        <begin position="229"/>
        <end position="249"/>
    </location>
</feature>
<feature type="transmembrane region" description="Helical" evidence="6">
    <location>
        <begin position="57"/>
        <end position="75"/>
    </location>
</feature>
<dbReference type="GO" id="GO:0015086">
    <property type="term" value="F:cadmium ion transmembrane transporter activity"/>
    <property type="evidence" value="ECO:0007669"/>
    <property type="project" value="TreeGrafter"/>
</dbReference>
<dbReference type="PANTHER" id="PTHR11706:SF2">
    <property type="entry name" value="TRANSPORTER PROTEIN"/>
    <property type="match status" value="1"/>
</dbReference>
<comment type="subcellular location">
    <subcellularLocation>
        <location evidence="1">Membrane</location>
        <topology evidence="1">Multi-pass membrane protein</topology>
    </subcellularLocation>
</comment>
<dbReference type="PANTHER" id="PTHR11706">
    <property type="entry name" value="SOLUTE CARRIER PROTEIN FAMILY 11 MEMBER"/>
    <property type="match status" value="1"/>
</dbReference>
<gene>
    <name evidence="7" type="ORF">H9L09_15920</name>
</gene>
<dbReference type="KEGG" id="nmes:H9L09_15920"/>
<feature type="transmembrane region" description="Helical" evidence="6">
    <location>
        <begin position="191"/>
        <end position="209"/>
    </location>
</feature>
<evidence type="ECO:0000256" key="1">
    <source>
        <dbReference type="ARBA" id="ARBA00004141"/>
    </source>
</evidence>
<dbReference type="AlphaFoldDB" id="A0A7G9R8R5"/>
<organism evidence="7 8">
    <name type="scientific">Nocardioides mesophilus</name>
    <dbReference type="NCBI Taxonomy" id="433659"/>
    <lineage>
        <taxon>Bacteria</taxon>
        <taxon>Bacillati</taxon>
        <taxon>Actinomycetota</taxon>
        <taxon>Actinomycetes</taxon>
        <taxon>Propionibacteriales</taxon>
        <taxon>Nocardioidaceae</taxon>
        <taxon>Nocardioides</taxon>
    </lineage>
</organism>
<protein>
    <submittedName>
        <fullName evidence="7">Divalent metal cation transporter</fullName>
    </submittedName>
</protein>
<keyword evidence="3 6" id="KW-1133">Transmembrane helix</keyword>
<keyword evidence="8" id="KW-1185">Reference proteome</keyword>
<dbReference type="GO" id="GO:0034755">
    <property type="term" value="P:iron ion transmembrane transport"/>
    <property type="evidence" value="ECO:0007669"/>
    <property type="project" value="TreeGrafter"/>
</dbReference>
<name>A0A7G9R8R5_9ACTN</name>
<feature type="transmembrane region" description="Helical" evidence="6">
    <location>
        <begin position="413"/>
        <end position="433"/>
    </location>
</feature>
<evidence type="ECO:0000256" key="3">
    <source>
        <dbReference type="ARBA" id="ARBA00022989"/>
    </source>
</evidence>
<feature type="transmembrane region" description="Helical" evidence="6">
    <location>
        <begin position="166"/>
        <end position="184"/>
    </location>
</feature>
<feature type="compositionally biased region" description="Gly residues" evidence="5">
    <location>
        <begin position="30"/>
        <end position="42"/>
    </location>
</feature>
<dbReference type="EMBL" id="CP060713">
    <property type="protein sequence ID" value="QNN51990.1"/>
    <property type="molecule type" value="Genomic_DNA"/>
</dbReference>
<dbReference type="GO" id="GO:0005886">
    <property type="term" value="C:plasma membrane"/>
    <property type="evidence" value="ECO:0007669"/>
    <property type="project" value="TreeGrafter"/>
</dbReference>
<evidence type="ECO:0000313" key="7">
    <source>
        <dbReference type="EMBL" id="QNN51990.1"/>
    </source>
</evidence>
<accession>A0A7G9R8R5</accession>
<feature type="transmembrane region" description="Helical" evidence="6">
    <location>
        <begin position="81"/>
        <end position="103"/>
    </location>
</feature>
<reference evidence="7 8" key="1">
    <citation type="submission" date="2020-08" db="EMBL/GenBank/DDBJ databases">
        <title>Genome sequence of Nocardioides mesophilus KACC 16243T.</title>
        <authorList>
            <person name="Hyun D.-W."/>
            <person name="Bae J.-W."/>
        </authorList>
    </citation>
    <scope>NUCLEOTIDE SEQUENCE [LARGE SCALE GENOMIC DNA]</scope>
    <source>
        <strain evidence="7 8">KACC 16243</strain>
    </source>
</reference>
<dbReference type="RefSeq" id="WP_187577833.1">
    <property type="nucleotide sequence ID" value="NZ_CP060713.1"/>
</dbReference>
<proteinExistence type="predicted"/>
<sequence length="442" mass="45056">MTQPDLPGRPAAPPVAAPVAAAADRSGVHGDVGTGPAGGTPAGGPTAASDRRAGRSAVIGAIFLMATSAIGPGFITQTATFTAQLGAAFAAAIVISVIVDVAVQMNVWRVIGVSGQRAHELGNHVLPWLGYALAALVVAGGLVFNIGNIAGTGLGANAMLGLDPKIGGAVSAAIAICIFLSKRAGMALDRIVLFLGLVMMSATVGIAVTSGPPVGEALRNTVLPESFDFVVVTTIIGGTVGGYITYAGAHRLLDSGRTGVDHVREITRSSVIGVVLTGVMRALLFLAVLGVVAGGTALASDDPAGSAFRAAAGDVGLRVFGVILWAAAITSVIGAAYTSVSFMTSSRTPERTRSLMTVGFIVLTGGVFLLLEQAPVTLLIFAGTFNGLILPLGFGMLLWVAWRRRDLLGGYRYPTWLLVIGGLTWLLTVYLGYNALLQLGNL</sequence>
<feature type="transmembrane region" description="Helical" evidence="6">
    <location>
        <begin position="270"/>
        <end position="299"/>
    </location>
</feature>
<dbReference type="InterPro" id="IPR001046">
    <property type="entry name" value="NRAMP_fam"/>
</dbReference>
<keyword evidence="4 6" id="KW-0472">Membrane</keyword>
<feature type="transmembrane region" description="Helical" evidence="6">
    <location>
        <begin position="124"/>
        <end position="146"/>
    </location>
</feature>
<feature type="transmembrane region" description="Helical" evidence="6">
    <location>
        <begin position="319"/>
        <end position="342"/>
    </location>
</feature>
<keyword evidence="2 6" id="KW-0812">Transmembrane</keyword>
<feature type="transmembrane region" description="Helical" evidence="6">
    <location>
        <begin position="354"/>
        <end position="371"/>
    </location>
</feature>
<dbReference type="GO" id="GO:0005384">
    <property type="term" value="F:manganese ion transmembrane transporter activity"/>
    <property type="evidence" value="ECO:0007669"/>
    <property type="project" value="TreeGrafter"/>
</dbReference>
<evidence type="ECO:0000256" key="6">
    <source>
        <dbReference type="SAM" id="Phobius"/>
    </source>
</evidence>
<dbReference type="Proteomes" id="UP000515947">
    <property type="component" value="Chromosome"/>
</dbReference>
<feature type="region of interest" description="Disordered" evidence="5">
    <location>
        <begin position="1"/>
        <end position="50"/>
    </location>
</feature>